<keyword evidence="2" id="KW-1185">Reference proteome</keyword>
<organism evidence="1 2">
    <name type="scientific">Methylobacterium hispanicum</name>
    <dbReference type="NCBI Taxonomy" id="270350"/>
    <lineage>
        <taxon>Bacteria</taxon>
        <taxon>Pseudomonadati</taxon>
        <taxon>Pseudomonadota</taxon>
        <taxon>Alphaproteobacteria</taxon>
        <taxon>Hyphomicrobiales</taxon>
        <taxon>Methylobacteriaceae</taxon>
        <taxon>Methylobacterium</taxon>
    </lineage>
</organism>
<dbReference type="AlphaFoldDB" id="A0AAV4ZM96"/>
<accession>A0AAV4ZM96</accession>
<reference evidence="1" key="1">
    <citation type="journal article" date="2016" name="Front. Microbiol.">
        <title>Genome Sequence of the Piezophilic, Mesophilic Sulfate-Reducing Bacterium Desulfovibrio indicus J2T.</title>
        <authorList>
            <person name="Cao J."/>
            <person name="Maignien L."/>
            <person name="Shao Z."/>
            <person name="Alain K."/>
            <person name="Jebbar M."/>
        </authorList>
    </citation>
    <scope>NUCLEOTIDE SEQUENCE</scope>
    <source>
        <strain evidence="1">DSM 16372</strain>
    </source>
</reference>
<reference evidence="1" key="2">
    <citation type="submission" date="2021-08" db="EMBL/GenBank/DDBJ databases">
        <authorList>
            <person name="Tani A."/>
            <person name="Ola A."/>
            <person name="Ogura Y."/>
            <person name="Katsura K."/>
            <person name="Hayashi T."/>
        </authorList>
    </citation>
    <scope>NUCLEOTIDE SEQUENCE</scope>
    <source>
        <strain evidence="1">DSM 16372</strain>
    </source>
</reference>
<sequence length="179" mass="19165">MYILYVLLFVTGMIAVTDWRGDARAAVDTARAEAVATQLASYHQQVLAFCQEVVCPSGPVLPAAALPLHMRDATVYGQTILSVHDGADLFVTYYRGIGTPIEKGRIAEALVTRLHGAANAGRYNEQLGMVLRSVFREDRVSALRQLNLAVPPVVGGAVLEDGDPMVATRLSKTGSSTPP</sequence>
<evidence type="ECO:0000313" key="2">
    <source>
        <dbReference type="Proteomes" id="UP001055247"/>
    </source>
</evidence>
<comment type="caution">
    <text evidence="1">The sequence shown here is derived from an EMBL/GenBank/DDBJ whole genome shotgun (WGS) entry which is preliminary data.</text>
</comment>
<evidence type="ECO:0000313" key="1">
    <source>
        <dbReference type="EMBL" id="GJD89423.1"/>
    </source>
</evidence>
<name>A0AAV4ZM96_9HYPH</name>
<dbReference type="RefSeq" id="WP_238230246.1">
    <property type="nucleotide sequence ID" value="NZ_BPQO01000011.1"/>
</dbReference>
<dbReference type="Proteomes" id="UP001055247">
    <property type="component" value="Unassembled WGS sequence"/>
</dbReference>
<dbReference type="EMBL" id="BPQO01000011">
    <property type="protein sequence ID" value="GJD89423.1"/>
    <property type="molecule type" value="Genomic_DNA"/>
</dbReference>
<protein>
    <submittedName>
        <fullName evidence="1">Uncharacterized protein</fullName>
    </submittedName>
</protein>
<proteinExistence type="predicted"/>
<gene>
    <name evidence="1" type="ORF">BHAOGJBA_2950</name>
</gene>